<dbReference type="Gene3D" id="6.10.250.690">
    <property type="match status" value="1"/>
</dbReference>
<dbReference type="PROSITE" id="PS51755">
    <property type="entry name" value="OMPR_PHOB"/>
    <property type="match status" value="1"/>
</dbReference>
<keyword evidence="5" id="KW-0804">Transcription</keyword>
<feature type="domain" description="OmpR/PhoB-type" evidence="9">
    <location>
        <begin position="127"/>
        <end position="226"/>
    </location>
</feature>
<keyword evidence="2" id="KW-0902">Two-component regulatory system</keyword>
<name>A0ABV9NVA4_9BACI</name>
<dbReference type="InterPro" id="IPR001867">
    <property type="entry name" value="OmpR/PhoB-type_DNA-bd"/>
</dbReference>
<keyword evidence="3" id="KW-0805">Transcription regulation</keyword>
<dbReference type="InterPro" id="IPR011006">
    <property type="entry name" value="CheY-like_superfamily"/>
</dbReference>
<evidence type="ECO:0000256" key="1">
    <source>
        <dbReference type="ARBA" id="ARBA00022553"/>
    </source>
</evidence>
<dbReference type="EMBL" id="JBHSGK010000007">
    <property type="protein sequence ID" value="MFC4736615.1"/>
    <property type="molecule type" value="Genomic_DNA"/>
</dbReference>
<sequence>MDQHKIMLVEDDEDIRAITTLYLEKKGYSVYAVGNGMEAVDKVKQVDPELILLDILLPGMEGFDVCRNMRELTESPIIFISCKRSSEDKIEGLNAGGDDYLTKPYDLAELEARIKANLRRSGPRDDRNELRAGSIAVDLESYTVTVNGKAVSLYAKEYQLLVYLMKHPGQVFSAEQIYDHIWGIDMYGDLKTVSVHIRNLRKKIEEDPKYPDYILTVRGFGYKFAAR</sequence>
<evidence type="ECO:0000313" key="11">
    <source>
        <dbReference type="Proteomes" id="UP001595896"/>
    </source>
</evidence>
<dbReference type="InterPro" id="IPR036388">
    <property type="entry name" value="WH-like_DNA-bd_sf"/>
</dbReference>
<evidence type="ECO:0000256" key="3">
    <source>
        <dbReference type="ARBA" id="ARBA00023015"/>
    </source>
</evidence>
<evidence type="ECO:0000256" key="7">
    <source>
        <dbReference type="PROSITE-ProRule" id="PRU01091"/>
    </source>
</evidence>
<evidence type="ECO:0000256" key="5">
    <source>
        <dbReference type="ARBA" id="ARBA00023163"/>
    </source>
</evidence>
<reference evidence="11" key="1">
    <citation type="journal article" date="2019" name="Int. J. Syst. Evol. Microbiol.">
        <title>The Global Catalogue of Microorganisms (GCM) 10K type strain sequencing project: providing services to taxonomists for standard genome sequencing and annotation.</title>
        <authorList>
            <consortium name="The Broad Institute Genomics Platform"/>
            <consortium name="The Broad Institute Genome Sequencing Center for Infectious Disease"/>
            <person name="Wu L."/>
            <person name="Ma J."/>
        </authorList>
    </citation>
    <scope>NUCLEOTIDE SEQUENCE [LARGE SCALE GENOMIC DNA]</scope>
    <source>
        <strain evidence="11">JCM 12165</strain>
    </source>
</reference>
<dbReference type="PROSITE" id="PS50110">
    <property type="entry name" value="RESPONSE_REGULATORY"/>
    <property type="match status" value="1"/>
</dbReference>
<comment type="caution">
    <text evidence="10">The sequence shown here is derived from an EMBL/GenBank/DDBJ whole genome shotgun (WGS) entry which is preliminary data.</text>
</comment>
<dbReference type="PANTHER" id="PTHR48111:SF21">
    <property type="entry name" value="DNA-BINDING DUAL MASTER TRANSCRIPTIONAL REGULATOR RPAA"/>
    <property type="match status" value="1"/>
</dbReference>
<protein>
    <submittedName>
        <fullName evidence="10">Response regulator transcription factor</fullName>
    </submittedName>
</protein>
<evidence type="ECO:0000256" key="2">
    <source>
        <dbReference type="ARBA" id="ARBA00023012"/>
    </source>
</evidence>
<gene>
    <name evidence="10" type="ORF">ACFO4L_08485</name>
</gene>
<evidence type="ECO:0000259" key="9">
    <source>
        <dbReference type="PROSITE" id="PS51755"/>
    </source>
</evidence>
<dbReference type="RefSeq" id="WP_377909252.1">
    <property type="nucleotide sequence ID" value="NZ_JBHSGK010000007.1"/>
</dbReference>
<accession>A0ABV9NVA4</accession>
<feature type="modified residue" description="4-aspartylphosphate" evidence="6">
    <location>
        <position position="54"/>
    </location>
</feature>
<feature type="domain" description="Response regulatory" evidence="8">
    <location>
        <begin position="5"/>
        <end position="118"/>
    </location>
</feature>
<organism evidence="10 11">
    <name type="scientific">Bacillus daqingensis</name>
    <dbReference type="NCBI Taxonomy" id="872396"/>
    <lineage>
        <taxon>Bacteria</taxon>
        <taxon>Bacillati</taxon>
        <taxon>Bacillota</taxon>
        <taxon>Bacilli</taxon>
        <taxon>Bacillales</taxon>
        <taxon>Bacillaceae</taxon>
        <taxon>Bacillus</taxon>
    </lineage>
</organism>
<dbReference type="SMART" id="SM00862">
    <property type="entry name" value="Trans_reg_C"/>
    <property type="match status" value="1"/>
</dbReference>
<dbReference type="Gene3D" id="3.40.50.2300">
    <property type="match status" value="1"/>
</dbReference>
<dbReference type="CDD" id="cd17574">
    <property type="entry name" value="REC_OmpR"/>
    <property type="match status" value="1"/>
</dbReference>
<feature type="DNA-binding region" description="OmpR/PhoB-type" evidence="7">
    <location>
        <begin position="127"/>
        <end position="226"/>
    </location>
</feature>
<dbReference type="PANTHER" id="PTHR48111">
    <property type="entry name" value="REGULATOR OF RPOS"/>
    <property type="match status" value="1"/>
</dbReference>
<evidence type="ECO:0000256" key="6">
    <source>
        <dbReference type="PROSITE-ProRule" id="PRU00169"/>
    </source>
</evidence>
<keyword evidence="4 7" id="KW-0238">DNA-binding</keyword>
<dbReference type="SMART" id="SM00448">
    <property type="entry name" value="REC"/>
    <property type="match status" value="1"/>
</dbReference>
<evidence type="ECO:0000313" key="10">
    <source>
        <dbReference type="EMBL" id="MFC4736615.1"/>
    </source>
</evidence>
<dbReference type="CDD" id="cd00383">
    <property type="entry name" value="trans_reg_C"/>
    <property type="match status" value="1"/>
</dbReference>
<dbReference type="Gene3D" id="1.10.10.10">
    <property type="entry name" value="Winged helix-like DNA-binding domain superfamily/Winged helix DNA-binding domain"/>
    <property type="match status" value="1"/>
</dbReference>
<dbReference type="Proteomes" id="UP001595896">
    <property type="component" value="Unassembled WGS sequence"/>
</dbReference>
<keyword evidence="11" id="KW-1185">Reference proteome</keyword>
<evidence type="ECO:0000259" key="8">
    <source>
        <dbReference type="PROSITE" id="PS50110"/>
    </source>
</evidence>
<dbReference type="Pfam" id="PF00486">
    <property type="entry name" value="Trans_reg_C"/>
    <property type="match status" value="1"/>
</dbReference>
<dbReference type="InterPro" id="IPR001789">
    <property type="entry name" value="Sig_transdc_resp-reg_receiver"/>
</dbReference>
<dbReference type="SUPFAM" id="SSF52172">
    <property type="entry name" value="CheY-like"/>
    <property type="match status" value="1"/>
</dbReference>
<proteinExistence type="predicted"/>
<dbReference type="Pfam" id="PF00072">
    <property type="entry name" value="Response_reg"/>
    <property type="match status" value="1"/>
</dbReference>
<evidence type="ECO:0000256" key="4">
    <source>
        <dbReference type="ARBA" id="ARBA00023125"/>
    </source>
</evidence>
<keyword evidence="1 6" id="KW-0597">Phosphoprotein</keyword>
<dbReference type="InterPro" id="IPR039420">
    <property type="entry name" value="WalR-like"/>
</dbReference>